<dbReference type="EMBL" id="VVZX01000010">
    <property type="protein sequence ID" value="KAA5274190.1"/>
    <property type="molecule type" value="Genomic_DNA"/>
</dbReference>
<protein>
    <submittedName>
        <fullName evidence="1">Uncharacterized protein</fullName>
    </submittedName>
</protein>
<proteinExistence type="predicted"/>
<dbReference type="Proteomes" id="UP000335496">
    <property type="component" value="Unassembled WGS sequence"/>
</dbReference>
<sequence>MQFELLKTVNDGGRSKTSVLGCSEVIFRDAEKCRTSRPCTRKTSLHSQVEAIRSRWSQIVKSQFENQIKCKNNAKE</sequence>
<evidence type="ECO:0000313" key="1">
    <source>
        <dbReference type="EMBL" id="KAA5274190.1"/>
    </source>
</evidence>
<accession>A0ABQ6SDV0</accession>
<gene>
    <name evidence="1" type="ORF">F2Z23_09495</name>
</gene>
<evidence type="ECO:0000313" key="2">
    <source>
        <dbReference type="Proteomes" id="UP000335496"/>
    </source>
</evidence>
<name>A0ABQ6SDV0_9BACE</name>
<organism evidence="1 2">
    <name type="scientific">Bacteroides eggerthii</name>
    <dbReference type="NCBI Taxonomy" id="28111"/>
    <lineage>
        <taxon>Bacteria</taxon>
        <taxon>Pseudomonadati</taxon>
        <taxon>Bacteroidota</taxon>
        <taxon>Bacteroidia</taxon>
        <taxon>Bacteroidales</taxon>
        <taxon>Bacteroidaceae</taxon>
        <taxon>Bacteroides</taxon>
    </lineage>
</organism>
<keyword evidence="2" id="KW-1185">Reference proteome</keyword>
<comment type="caution">
    <text evidence="1">The sequence shown here is derived from an EMBL/GenBank/DDBJ whole genome shotgun (WGS) entry which is preliminary data.</text>
</comment>
<reference evidence="1 2" key="1">
    <citation type="journal article" date="2019" name="Nat. Med.">
        <title>A library of human gut bacterial isolates paired with longitudinal multiomics data enables mechanistic microbiome research.</title>
        <authorList>
            <person name="Poyet M."/>
            <person name="Groussin M."/>
            <person name="Gibbons S.M."/>
            <person name="Avila-Pacheco J."/>
            <person name="Jiang X."/>
            <person name="Kearney S.M."/>
            <person name="Perrotta A.R."/>
            <person name="Berdy B."/>
            <person name="Zhao S."/>
            <person name="Lieberman T.D."/>
            <person name="Swanson P.K."/>
            <person name="Smith M."/>
            <person name="Roesemann S."/>
            <person name="Alexander J.E."/>
            <person name="Rich S.A."/>
            <person name="Livny J."/>
            <person name="Vlamakis H."/>
            <person name="Clish C."/>
            <person name="Bullock K."/>
            <person name="Deik A."/>
            <person name="Scott J."/>
            <person name="Pierce K.A."/>
            <person name="Xavier R.J."/>
            <person name="Alm E.J."/>
        </authorList>
    </citation>
    <scope>NUCLEOTIDE SEQUENCE [LARGE SCALE GENOMIC DNA]</scope>
    <source>
        <strain evidence="1 2">BIOML-A1</strain>
    </source>
</reference>
<dbReference type="RefSeq" id="WP_130089035.1">
    <property type="nucleotide sequence ID" value="NZ_RCXL01000022.1"/>
</dbReference>